<dbReference type="EMBL" id="SMBH01000019">
    <property type="protein sequence ID" value="TCU11033.1"/>
    <property type="molecule type" value="Genomic_DNA"/>
</dbReference>
<sequence length="29" mass="3282">MGLIEVNDEGRIHVPYDVIHADFDLRSVA</sequence>
<name>A0A4R3PTY7_RHISU</name>
<dbReference type="Proteomes" id="UP000294576">
    <property type="component" value="Unassembled WGS sequence"/>
</dbReference>
<gene>
    <name evidence="1" type="ORF">EV132_11929</name>
</gene>
<dbReference type="AlphaFoldDB" id="A0A4R3PTY7"/>
<organism evidence="1 2">
    <name type="scientific">Rhizobium sullae</name>
    <name type="common">Rhizobium hedysari</name>
    <dbReference type="NCBI Taxonomy" id="50338"/>
    <lineage>
        <taxon>Bacteria</taxon>
        <taxon>Pseudomonadati</taxon>
        <taxon>Pseudomonadota</taxon>
        <taxon>Alphaproteobacteria</taxon>
        <taxon>Hyphomicrobiales</taxon>
        <taxon>Rhizobiaceae</taxon>
        <taxon>Rhizobium/Agrobacterium group</taxon>
        <taxon>Rhizobium</taxon>
    </lineage>
</organism>
<protein>
    <submittedName>
        <fullName evidence="1">Uncharacterized protein</fullName>
    </submittedName>
</protein>
<reference evidence="1 2" key="1">
    <citation type="submission" date="2019-03" db="EMBL/GenBank/DDBJ databases">
        <title>Genomic Encyclopedia of Type Strains, Phase IV (KMG-V): Genome sequencing to study the core and pangenomes of soil and plant-associated prokaryotes.</title>
        <authorList>
            <person name="Whitman W."/>
        </authorList>
    </citation>
    <scope>NUCLEOTIDE SEQUENCE [LARGE SCALE GENOMIC DNA]</scope>
    <source>
        <strain evidence="1 2">Hc14</strain>
    </source>
</reference>
<comment type="caution">
    <text evidence="1">The sequence shown here is derived from an EMBL/GenBank/DDBJ whole genome shotgun (WGS) entry which is preliminary data.</text>
</comment>
<evidence type="ECO:0000313" key="1">
    <source>
        <dbReference type="EMBL" id="TCU11033.1"/>
    </source>
</evidence>
<accession>A0A4R3PTY7</accession>
<evidence type="ECO:0000313" key="2">
    <source>
        <dbReference type="Proteomes" id="UP000294576"/>
    </source>
</evidence>
<proteinExistence type="predicted"/>